<dbReference type="GO" id="GO:0006779">
    <property type="term" value="P:porphyrin-containing compound biosynthetic process"/>
    <property type="evidence" value="ECO:0007669"/>
    <property type="project" value="InterPro"/>
</dbReference>
<feature type="domain" description="Uroporphyrinogen decarboxylase (URO-D)" evidence="1">
    <location>
        <begin position="9"/>
        <end position="344"/>
    </location>
</feature>
<accession>A0A9D1Y882</accession>
<dbReference type="InterPro" id="IPR038071">
    <property type="entry name" value="UROD/MetE-like_sf"/>
</dbReference>
<dbReference type="PANTHER" id="PTHR47099">
    <property type="entry name" value="METHYLCOBAMIDE:COM METHYLTRANSFERASE MTBA"/>
    <property type="match status" value="1"/>
</dbReference>
<dbReference type="Pfam" id="PF01208">
    <property type="entry name" value="URO-D"/>
    <property type="match status" value="1"/>
</dbReference>
<dbReference type="PANTHER" id="PTHR47099:SF1">
    <property type="entry name" value="METHYLCOBAMIDE:COM METHYLTRANSFERASE MTBA"/>
    <property type="match status" value="1"/>
</dbReference>
<dbReference type="EMBL" id="DXDX01000096">
    <property type="protein sequence ID" value="HIY21276.1"/>
    <property type="molecule type" value="Genomic_DNA"/>
</dbReference>
<organism evidence="2 3">
    <name type="scientific">Candidatus Flavonifractor merdigallinarum</name>
    <dbReference type="NCBI Taxonomy" id="2838589"/>
    <lineage>
        <taxon>Bacteria</taxon>
        <taxon>Bacillati</taxon>
        <taxon>Bacillota</taxon>
        <taxon>Clostridia</taxon>
        <taxon>Eubacteriales</taxon>
        <taxon>Oscillospiraceae</taxon>
        <taxon>Flavonifractor</taxon>
    </lineage>
</organism>
<proteinExistence type="predicted"/>
<dbReference type="InterPro" id="IPR000257">
    <property type="entry name" value="Uroporphyrinogen_deCOase"/>
</dbReference>
<evidence type="ECO:0000313" key="2">
    <source>
        <dbReference type="EMBL" id="HIY21276.1"/>
    </source>
</evidence>
<dbReference type="AlphaFoldDB" id="A0A9D1Y882"/>
<dbReference type="GO" id="GO:0004853">
    <property type="term" value="F:uroporphyrinogen decarboxylase activity"/>
    <property type="evidence" value="ECO:0007669"/>
    <property type="project" value="InterPro"/>
</dbReference>
<sequence>MELIKTELTPKERLTRYARGEEVDRIPTTLSASETIPVLYGISIHDYYFSADLMVEVESRLAEDFGADNMGVGLGLRTVAEALGTQMHYSDNSVAYITQPAIQDYSQLDSMELINVERDGRLPIILEALGRLQDKFGQERSISTGMAGPLTTACALVGTDRFLKDCIKHPDQVKKLMEYSTACIIACARGIHDKLGISCGLSEPMASANLISRKQFQRWVQPYLKQIVQEFETFQSTPSIHICGKTNDRWADVLDCGISSFWVDNCESLEALKQFAGDKIGISGNVSPVDILRDGTPESIAQEVRRCIREASDSPNGYTLCPGCTTPVGTPRENLIALMNAAYTYGRGAKKGQMCRGIEEA</sequence>
<dbReference type="InterPro" id="IPR052024">
    <property type="entry name" value="Methanogen_methyltrans"/>
</dbReference>
<evidence type="ECO:0000313" key="3">
    <source>
        <dbReference type="Proteomes" id="UP000823868"/>
    </source>
</evidence>
<reference evidence="2" key="1">
    <citation type="journal article" date="2021" name="PeerJ">
        <title>Extensive microbial diversity within the chicken gut microbiome revealed by metagenomics and culture.</title>
        <authorList>
            <person name="Gilroy R."/>
            <person name="Ravi A."/>
            <person name="Getino M."/>
            <person name="Pursley I."/>
            <person name="Horton D.L."/>
            <person name="Alikhan N.F."/>
            <person name="Baker D."/>
            <person name="Gharbi K."/>
            <person name="Hall N."/>
            <person name="Watson M."/>
            <person name="Adriaenssens E.M."/>
            <person name="Foster-Nyarko E."/>
            <person name="Jarju S."/>
            <person name="Secka A."/>
            <person name="Antonio M."/>
            <person name="Oren A."/>
            <person name="Chaudhuri R.R."/>
            <person name="La Ragione R."/>
            <person name="Hildebrand F."/>
            <person name="Pallen M.J."/>
        </authorList>
    </citation>
    <scope>NUCLEOTIDE SEQUENCE</scope>
    <source>
        <strain evidence="2">ChiBcec16_6824</strain>
    </source>
</reference>
<dbReference type="SUPFAM" id="SSF51726">
    <property type="entry name" value="UROD/MetE-like"/>
    <property type="match status" value="1"/>
</dbReference>
<reference evidence="2" key="2">
    <citation type="submission" date="2021-04" db="EMBL/GenBank/DDBJ databases">
        <authorList>
            <person name="Gilroy R."/>
        </authorList>
    </citation>
    <scope>NUCLEOTIDE SEQUENCE</scope>
    <source>
        <strain evidence="2">ChiBcec16_6824</strain>
    </source>
</reference>
<name>A0A9D1Y882_9FIRM</name>
<comment type="caution">
    <text evidence="2">The sequence shown here is derived from an EMBL/GenBank/DDBJ whole genome shotgun (WGS) entry which is preliminary data.</text>
</comment>
<dbReference type="Proteomes" id="UP000823868">
    <property type="component" value="Unassembled WGS sequence"/>
</dbReference>
<evidence type="ECO:0000259" key="1">
    <source>
        <dbReference type="Pfam" id="PF01208"/>
    </source>
</evidence>
<gene>
    <name evidence="2" type="ORF">H9841_05170</name>
</gene>
<dbReference type="Gene3D" id="3.20.20.210">
    <property type="match status" value="1"/>
</dbReference>
<dbReference type="CDD" id="cd03465">
    <property type="entry name" value="URO-D_like"/>
    <property type="match status" value="1"/>
</dbReference>
<protein>
    <submittedName>
        <fullName evidence="2">Uroporphyrinogen decarboxylase family protein</fullName>
    </submittedName>
</protein>